<keyword evidence="4 11" id="KW-0812">Transmembrane</keyword>
<dbReference type="GO" id="GO:0005886">
    <property type="term" value="C:plasma membrane"/>
    <property type="evidence" value="ECO:0007669"/>
    <property type="project" value="UniProtKB-SubCell"/>
</dbReference>
<evidence type="ECO:0000256" key="11">
    <source>
        <dbReference type="SAM" id="Phobius"/>
    </source>
</evidence>
<keyword evidence="10 11" id="KW-0472">Membrane</keyword>
<dbReference type="SUPFAM" id="SSF90123">
    <property type="entry name" value="ABC transporter transmembrane region"/>
    <property type="match status" value="1"/>
</dbReference>
<evidence type="ECO:0000256" key="10">
    <source>
        <dbReference type="ARBA" id="ARBA00023136"/>
    </source>
</evidence>
<dbReference type="InterPro" id="IPR011917">
    <property type="entry name" value="ABC_transpr_lipidA"/>
</dbReference>
<dbReference type="Pfam" id="PF00664">
    <property type="entry name" value="ABC_membrane"/>
    <property type="match status" value="1"/>
</dbReference>
<dbReference type="Pfam" id="PF00005">
    <property type="entry name" value="ABC_tran"/>
    <property type="match status" value="1"/>
</dbReference>
<gene>
    <name evidence="14" type="ORF">SU60_16520</name>
</gene>
<organism evidence="14 15">
    <name type="scientific">Vibrio mytili</name>
    <dbReference type="NCBI Taxonomy" id="50718"/>
    <lineage>
        <taxon>Bacteria</taxon>
        <taxon>Pseudomonadati</taxon>
        <taxon>Pseudomonadota</taxon>
        <taxon>Gammaproteobacteria</taxon>
        <taxon>Vibrionales</taxon>
        <taxon>Vibrionaceae</taxon>
        <taxon>Vibrio</taxon>
    </lineage>
</organism>
<evidence type="ECO:0000313" key="14">
    <source>
        <dbReference type="EMBL" id="KIN09939.1"/>
    </source>
</evidence>
<evidence type="ECO:0000256" key="2">
    <source>
        <dbReference type="ARBA" id="ARBA00022448"/>
    </source>
</evidence>
<dbReference type="SUPFAM" id="SSF52540">
    <property type="entry name" value="P-loop containing nucleoside triphosphate hydrolases"/>
    <property type="match status" value="1"/>
</dbReference>
<feature type="domain" description="ABC transmembrane type-1" evidence="13">
    <location>
        <begin position="28"/>
        <end position="310"/>
    </location>
</feature>
<keyword evidence="8 11" id="KW-1133">Transmembrane helix</keyword>
<keyword evidence="7" id="KW-1278">Translocase</keyword>
<dbReference type="PROSITE" id="PS50929">
    <property type="entry name" value="ABC_TM1F"/>
    <property type="match status" value="1"/>
</dbReference>
<feature type="transmembrane region" description="Helical" evidence="11">
    <location>
        <begin position="244"/>
        <end position="270"/>
    </location>
</feature>
<evidence type="ECO:0000256" key="7">
    <source>
        <dbReference type="ARBA" id="ARBA00022967"/>
    </source>
</evidence>
<dbReference type="InterPro" id="IPR017871">
    <property type="entry name" value="ABC_transporter-like_CS"/>
</dbReference>
<reference evidence="14 15" key="1">
    <citation type="submission" date="2015-01" db="EMBL/GenBank/DDBJ databases">
        <title>Draft genome of Vibrio mytili type strain CAIM 528.</title>
        <authorList>
            <person name="Gonzalez-Castillo A."/>
            <person name="Gomez-Gil B."/>
            <person name="Enciso-Ibarra J."/>
        </authorList>
    </citation>
    <scope>NUCLEOTIDE SEQUENCE [LARGE SCALE GENOMIC DNA]</scope>
    <source>
        <strain evidence="14 15">CAIM 528</strain>
    </source>
</reference>
<dbReference type="NCBIfam" id="NF008381">
    <property type="entry name" value="PRK11176.1"/>
    <property type="match status" value="1"/>
</dbReference>
<keyword evidence="2" id="KW-0813">Transport</keyword>
<dbReference type="FunFam" id="3.40.50.300:FF:000140">
    <property type="entry name" value="Lipid A export ATP-binding/permease protein MsbA"/>
    <property type="match status" value="1"/>
</dbReference>
<evidence type="ECO:0000259" key="13">
    <source>
        <dbReference type="PROSITE" id="PS50929"/>
    </source>
</evidence>
<evidence type="ECO:0000256" key="9">
    <source>
        <dbReference type="ARBA" id="ARBA00023055"/>
    </source>
</evidence>
<dbReference type="GO" id="GO:0015421">
    <property type="term" value="F:ABC-type oligopeptide transporter activity"/>
    <property type="evidence" value="ECO:0007669"/>
    <property type="project" value="TreeGrafter"/>
</dbReference>
<dbReference type="InterPro" id="IPR036640">
    <property type="entry name" value="ABC1_TM_sf"/>
</dbReference>
<proteinExistence type="predicted"/>
<evidence type="ECO:0000256" key="5">
    <source>
        <dbReference type="ARBA" id="ARBA00022741"/>
    </source>
</evidence>
<dbReference type="CDD" id="cd03251">
    <property type="entry name" value="ABCC_MsbA"/>
    <property type="match status" value="1"/>
</dbReference>
<keyword evidence="9" id="KW-0445">Lipid transport</keyword>
<feature type="domain" description="ABC transporter" evidence="12">
    <location>
        <begin position="342"/>
        <end position="578"/>
    </location>
</feature>
<accession>A0A0C3DEY9</accession>
<keyword evidence="3" id="KW-1003">Cell membrane</keyword>
<keyword evidence="5" id="KW-0547">Nucleotide-binding</keyword>
<evidence type="ECO:0000256" key="3">
    <source>
        <dbReference type="ARBA" id="ARBA00022475"/>
    </source>
</evidence>
<dbReference type="CDD" id="cd18552">
    <property type="entry name" value="ABC_6TM_MsbA_like"/>
    <property type="match status" value="1"/>
</dbReference>
<dbReference type="Gene3D" id="3.40.50.300">
    <property type="entry name" value="P-loop containing nucleotide triphosphate hydrolases"/>
    <property type="match status" value="1"/>
</dbReference>
<sequence length="582" mass="64576">MSINTDETTWQTFKRLWLYIRLYKAGLIVAIIALVINAVTDTYMISLLKPLLDEGFGSAESDFLRTLPLIIFVMMFIRGTSGFVSDYCLSWVSGNVVMQIRRMVFNHFMHMPVSYFDKEKTGSLLSRITYDSEQVSAATSKALVSIVREGASIIGLLVLMFYNSWQLSLVLFAVAPVVAWGIGVVSKRFRKISKNMQTMMGNVTASAEQMLKGHKVVLSYGGQDIERERFEKVSNQMRQQSMKLVTAQAAANPIIQMIASIAIVAVLYLASIDSIKEQLTPGTFTVVFSAMFGLMRPLKALTNVTSQFQRGMAASQTLFSLIDLEPEKNEGKHTVERANGDISVKDVTFTYQGSEKPALQHVSFDIPSGKTVALVGRSGSGKSTIANLFNRFYDVDSGSIELDGRDIREYELRNLRQQFALVSQNVHLFNDTIANNISYATEDNFQRSDIEKAAELAHAMEFINKMENGLDTMIGENGASLSGGQRQRIAIARALLRDAPVLILDEATSALDTESERAIQAALDELQKDKTVLVIAHRLSTIENADEILVVDDGSIVERGNHADLIKKDGEYAQLHRIQFGA</sequence>
<dbReference type="PANTHER" id="PTHR43394">
    <property type="entry name" value="ATP-DEPENDENT PERMEASE MDL1, MITOCHONDRIAL"/>
    <property type="match status" value="1"/>
</dbReference>
<dbReference type="InterPro" id="IPR011527">
    <property type="entry name" value="ABC1_TM_dom"/>
</dbReference>
<evidence type="ECO:0000256" key="1">
    <source>
        <dbReference type="ARBA" id="ARBA00004651"/>
    </source>
</evidence>
<comment type="caution">
    <text evidence="14">The sequence shown here is derived from an EMBL/GenBank/DDBJ whole genome shotgun (WGS) entry which is preliminary data.</text>
</comment>
<protein>
    <submittedName>
        <fullName evidence="14">Lipid transporter ATP-binding/permease</fullName>
    </submittedName>
</protein>
<dbReference type="Gene3D" id="1.20.1560.10">
    <property type="entry name" value="ABC transporter type 1, transmembrane domain"/>
    <property type="match status" value="1"/>
</dbReference>
<comment type="subcellular location">
    <subcellularLocation>
        <location evidence="1">Cell membrane</location>
        <topology evidence="1">Multi-pass membrane protein</topology>
    </subcellularLocation>
</comment>
<evidence type="ECO:0000259" key="12">
    <source>
        <dbReference type="PROSITE" id="PS50893"/>
    </source>
</evidence>
<dbReference type="PROSITE" id="PS50893">
    <property type="entry name" value="ABC_TRANSPORTER_2"/>
    <property type="match status" value="1"/>
</dbReference>
<dbReference type="GO" id="GO:0005524">
    <property type="term" value="F:ATP binding"/>
    <property type="evidence" value="ECO:0007669"/>
    <property type="project" value="UniProtKB-KW"/>
</dbReference>
<dbReference type="PANTHER" id="PTHR43394:SF1">
    <property type="entry name" value="ATP-BINDING CASSETTE SUB-FAMILY B MEMBER 10, MITOCHONDRIAL"/>
    <property type="match status" value="1"/>
</dbReference>
<dbReference type="PROSITE" id="PS00211">
    <property type="entry name" value="ABC_TRANSPORTER_1"/>
    <property type="match status" value="1"/>
</dbReference>
<dbReference type="GO" id="GO:0016887">
    <property type="term" value="F:ATP hydrolysis activity"/>
    <property type="evidence" value="ECO:0007669"/>
    <property type="project" value="InterPro"/>
</dbReference>
<dbReference type="OrthoDB" id="9806127at2"/>
<keyword evidence="15" id="KW-1185">Reference proteome</keyword>
<dbReference type="Proteomes" id="UP000031977">
    <property type="component" value="Unassembled WGS sequence"/>
</dbReference>
<dbReference type="EMBL" id="JXOK01000063">
    <property type="protein sequence ID" value="KIN09939.1"/>
    <property type="molecule type" value="Genomic_DNA"/>
</dbReference>
<evidence type="ECO:0000313" key="15">
    <source>
        <dbReference type="Proteomes" id="UP000031977"/>
    </source>
</evidence>
<dbReference type="SMART" id="SM00382">
    <property type="entry name" value="AAA"/>
    <property type="match status" value="1"/>
</dbReference>
<dbReference type="InterPro" id="IPR003439">
    <property type="entry name" value="ABC_transporter-like_ATP-bd"/>
</dbReference>
<dbReference type="RefSeq" id="WP_041156490.1">
    <property type="nucleotide sequence ID" value="NZ_CBCRVP010000006.1"/>
</dbReference>
<evidence type="ECO:0000256" key="6">
    <source>
        <dbReference type="ARBA" id="ARBA00022840"/>
    </source>
</evidence>
<dbReference type="AlphaFoldDB" id="A0A0C3DEY9"/>
<feature type="transmembrane region" description="Helical" evidence="11">
    <location>
        <begin position="142"/>
        <end position="162"/>
    </location>
</feature>
<feature type="transmembrane region" description="Helical" evidence="11">
    <location>
        <begin position="66"/>
        <end position="92"/>
    </location>
</feature>
<evidence type="ECO:0000256" key="8">
    <source>
        <dbReference type="ARBA" id="ARBA00022989"/>
    </source>
</evidence>
<evidence type="ECO:0000256" key="4">
    <source>
        <dbReference type="ARBA" id="ARBA00022692"/>
    </source>
</evidence>
<dbReference type="NCBIfam" id="TIGR02203">
    <property type="entry name" value="MsbA_lipidA"/>
    <property type="match status" value="1"/>
</dbReference>
<name>A0A0C3DEY9_9VIBR</name>
<dbReference type="InterPro" id="IPR039421">
    <property type="entry name" value="Type_1_exporter"/>
</dbReference>
<dbReference type="InterPro" id="IPR003593">
    <property type="entry name" value="AAA+_ATPase"/>
</dbReference>
<dbReference type="GO" id="GO:0034040">
    <property type="term" value="F:ATPase-coupled lipid transmembrane transporter activity"/>
    <property type="evidence" value="ECO:0007669"/>
    <property type="project" value="InterPro"/>
</dbReference>
<keyword evidence="6 14" id="KW-0067">ATP-binding</keyword>
<feature type="transmembrane region" description="Helical" evidence="11">
    <location>
        <begin position="168"/>
        <end position="186"/>
    </location>
</feature>
<dbReference type="STRING" id="50718.SU60_16520"/>
<feature type="transmembrane region" description="Helical" evidence="11">
    <location>
        <begin position="22"/>
        <end position="46"/>
    </location>
</feature>
<dbReference type="InterPro" id="IPR027417">
    <property type="entry name" value="P-loop_NTPase"/>
</dbReference>